<sequence length="524" mass="60154">MSDEGAQRVVVIQDGSSKEICTRAIRWAVKNLNLKPPLDTVTLVAIIQPFKSATTSSFMGCGLLMGQSKLDSSRTVEKRRELFERKIATKLDEYHNNALIRDTLEHYARQQIQFQIKMETGKSLKEAAVQAAKNFEATTVILDRGMKKDRKYITDNLTCGILRLKHDNNIERLKESKAIDHDHHYHHHAIHTPKKEICDTPETFYKEFTYEELRVATNNFSPENLVSKGEDDCKRVYKGELPNGMEVIIKEHSFYANMVRRDTSKSTNLKDFKSEVQALGKVRHDNIVLLLGSCSQLGLRLLVYQYVCADSSLDQILSKKSEELPWEARLKVAAGAARGLQYLHRHNFYGNVRSYNIFITHDHHPLLGNFGVTRNLYEEESTSEQGSGKRAMTTFEYLAPEFEEIGKDTSKSDIYAFGVVLLQLITGRRTTQDTRGPSFMRWGRPLVEEKKYPELIDPTLKESHNLHQFYWMVHVVDKCIQWEPRRRPSIDKIVTTLSCIAQGCNIDFFSSPDSQGSENNHQYV</sequence>
<name>A0ACC0GA22_9ERIC</name>
<protein>
    <submittedName>
        <fullName evidence="1">Serine/threonine-protein kinase PBL27</fullName>
    </submittedName>
</protein>
<evidence type="ECO:0000313" key="2">
    <source>
        <dbReference type="Proteomes" id="UP001060215"/>
    </source>
</evidence>
<dbReference type="Proteomes" id="UP001060215">
    <property type="component" value="Chromosome 10"/>
</dbReference>
<gene>
    <name evidence="1" type="ORF">LOK49_LG10G02494</name>
</gene>
<keyword evidence="1" id="KW-0418">Kinase</keyword>
<keyword evidence="1" id="KW-0808">Transferase</keyword>
<comment type="caution">
    <text evidence="1">The sequence shown here is derived from an EMBL/GenBank/DDBJ whole genome shotgun (WGS) entry which is preliminary data.</text>
</comment>
<dbReference type="EMBL" id="CM045767">
    <property type="protein sequence ID" value="KAI7996886.1"/>
    <property type="molecule type" value="Genomic_DNA"/>
</dbReference>
<accession>A0ACC0GA22</accession>
<keyword evidence="2" id="KW-1185">Reference proteome</keyword>
<proteinExistence type="predicted"/>
<evidence type="ECO:0000313" key="1">
    <source>
        <dbReference type="EMBL" id="KAI7996886.1"/>
    </source>
</evidence>
<organism evidence="1 2">
    <name type="scientific">Camellia lanceoleosa</name>
    <dbReference type="NCBI Taxonomy" id="1840588"/>
    <lineage>
        <taxon>Eukaryota</taxon>
        <taxon>Viridiplantae</taxon>
        <taxon>Streptophyta</taxon>
        <taxon>Embryophyta</taxon>
        <taxon>Tracheophyta</taxon>
        <taxon>Spermatophyta</taxon>
        <taxon>Magnoliopsida</taxon>
        <taxon>eudicotyledons</taxon>
        <taxon>Gunneridae</taxon>
        <taxon>Pentapetalae</taxon>
        <taxon>asterids</taxon>
        <taxon>Ericales</taxon>
        <taxon>Theaceae</taxon>
        <taxon>Camellia</taxon>
    </lineage>
</organism>
<reference evidence="1 2" key="1">
    <citation type="journal article" date="2022" name="Plant J.">
        <title>Chromosome-level genome of Camellia lanceoleosa provides a valuable resource for understanding genome evolution and self-incompatibility.</title>
        <authorList>
            <person name="Gong W."/>
            <person name="Xiao S."/>
            <person name="Wang L."/>
            <person name="Liao Z."/>
            <person name="Chang Y."/>
            <person name="Mo W."/>
            <person name="Hu G."/>
            <person name="Li W."/>
            <person name="Zhao G."/>
            <person name="Zhu H."/>
            <person name="Hu X."/>
            <person name="Ji K."/>
            <person name="Xiang X."/>
            <person name="Song Q."/>
            <person name="Yuan D."/>
            <person name="Jin S."/>
            <person name="Zhang L."/>
        </authorList>
    </citation>
    <scope>NUCLEOTIDE SEQUENCE [LARGE SCALE GENOMIC DNA]</scope>
    <source>
        <strain evidence="1">SQ_2022a</strain>
    </source>
</reference>